<dbReference type="PRINTS" id="PR00237">
    <property type="entry name" value="GPCRRHODOPSN"/>
</dbReference>
<keyword evidence="6 10" id="KW-0297">G-protein coupled receptor</keyword>
<evidence type="ECO:0000256" key="5">
    <source>
        <dbReference type="ARBA" id="ARBA00022989"/>
    </source>
</evidence>
<evidence type="ECO:0000256" key="10">
    <source>
        <dbReference type="RuleBase" id="RU000688"/>
    </source>
</evidence>
<gene>
    <name evidence="13" type="ORF">Zmor_003672</name>
</gene>
<sequence>MPLEIGWASTVAWHAGDVMCRIMMFFRIFGLYLSSFILVCISVDRFYAVLKPLYLRALDRRDKAMLAGAWIGATLCSLPQMVVFHVESHPNVTWYMQCVTYNVFPTPAHELTYLLFGMVMMYALPLAVIIFSYAAILMEICRRTRNPYGDSNEMLSVPLARNETKVDSLGVKCWISELVTLKRSEFNDLDFRTHLFSV</sequence>
<keyword evidence="4 10" id="KW-0812">Transmembrane</keyword>
<dbReference type="PANTHER" id="PTHR24230:SF163">
    <property type="entry name" value="CORAZONIN RECEPTOR, ISOFORM B"/>
    <property type="match status" value="1"/>
</dbReference>
<dbReference type="PROSITE" id="PS50262">
    <property type="entry name" value="G_PROTEIN_RECEP_F1_2"/>
    <property type="match status" value="1"/>
</dbReference>
<keyword evidence="5 11" id="KW-1133">Transmembrane helix</keyword>
<comment type="caution">
    <text evidence="13">The sequence shown here is derived from an EMBL/GenBank/DDBJ whole genome shotgun (WGS) entry which is preliminary data.</text>
</comment>
<dbReference type="GO" id="GO:0005886">
    <property type="term" value="C:plasma membrane"/>
    <property type="evidence" value="ECO:0007669"/>
    <property type="project" value="UniProtKB-SubCell"/>
</dbReference>
<evidence type="ECO:0000256" key="1">
    <source>
        <dbReference type="ARBA" id="ARBA00004651"/>
    </source>
</evidence>
<evidence type="ECO:0000256" key="9">
    <source>
        <dbReference type="ARBA" id="ARBA00023224"/>
    </source>
</evidence>
<comment type="subcellular location">
    <subcellularLocation>
        <location evidence="1">Cell membrane</location>
        <topology evidence="1">Multi-pass membrane protein</topology>
    </subcellularLocation>
</comment>
<feature type="transmembrane region" description="Helical" evidence="11">
    <location>
        <begin position="64"/>
        <end position="86"/>
    </location>
</feature>
<evidence type="ECO:0000256" key="6">
    <source>
        <dbReference type="ARBA" id="ARBA00023040"/>
    </source>
</evidence>
<dbReference type="Proteomes" id="UP001168821">
    <property type="component" value="Unassembled WGS sequence"/>
</dbReference>
<evidence type="ECO:0000256" key="8">
    <source>
        <dbReference type="ARBA" id="ARBA00023170"/>
    </source>
</evidence>
<dbReference type="GO" id="GO:0008528">
    <property type="term" value="F:G protein-coupled peptide receptor activity"/>
    <property type="evidence" value="ECO:0007669"/>
    <property type="project" value="TreeGrafter"/>
</dbReference>
<evidence type="ECO:0000313" key="14">
    <source>
        <dbReference type="Proteomes" id="UP001168821"/>
    </source>
</evidence>
<comment type="similarity">
    <text evidence="2 10">Belongs to the G-protein coupled receptor 1 family.</text>
</comment>
<evidence type="ECO:0000256" key="3">
    <source>
        <dbReference type="ARBA" id="ARBA00022475"/>
    </source>
</evidence>
<name>A0AA38M1K2_9CUCU</name>
<evidence type="ECO:0000313" key="13">
    <source>
        <dbReference type="EMBL" id="KAJ3640370.1"/>
    </source>
</evidence>
<keyword evidence="8 10" id="KW-0675">Receptor</keyword>
<feature type="transmembrane region" description="Helical" evidence="11">
    <location>
        <begin position="22"/>
        <end position="43"/>
    </location>
</feature>
<dbReference type="InterPro" id="IPR000276">
    <property type="entry name" value="GPCR_Rhodpsn"/>
</dbReference>
<proteinExistence type="inferred from homology"/>
<dbReference type="Gene3D" id="1.20.1070.10">
    <property type="entry name" value="Rhodopsin 7-helix transmembrane proteins"/>
    <property type="match status" value="1"/>
</dbReference>
<dbReference type="PANTHER" id="PTHR24230">
    <property type="entry name" value="G-PROTEIN COUPLED RECEPTOR"/>
    <property type="match status" value="1"/>
</dbReference>
<dbReference type="InterPro" id="IPR017452">
    <property type="entry name" value="GPCR_Rhodpsn_7TM"/>
</dbReference>
<evidence type="ECO:0000256" key="4">
    <source>
        <dbReference type="ARBA" id="ARBA00022692"/>
    </source>
</evidence>
<protein>
    <recommendedName>
        <fullName evidence="12">G-protein coupled receptors family 1 profile domain-containing protein</fullName>
    </recommendedName>
</protein>
<evidence type="ECO:0000256" key="11">
    <source>
        <dbReference type="SAM" id="Phobius"/>
    </source>
</evidence>
<reference evidence="13" key="1">
    <citation type="journal article" date="2023" name="G3 (Bethesda)">
        <title>Whole genome assemblies of Zophobas morio and Tenebrio molitor.</title>
        <authorList>
            <person name="Kaur S."/>
            <person name="Stinson S.A."/>
            <person name="diCenzo G.C."/>
        </authorList>
    </citation>
    <scope>NUCLEOTIDE SEQUENCE</scope>
    <source>
        <strain evidence="13">QUZm001</strain>
    </source>
</reference>
<dbReference type="Pfam" id="PF00001">
    <property type="entry name" value="7tm_1"/>
    <property type="match status" value="1"/>
</dbReference>
<feature type="domain" description="G-protein coupled receptors family 1 profile" evidence="12">
    <location>
        <begin position="1"/>
        <end position="198"/>
    </location>
</feature>
<evidence type="ECO:0000256" key="7">
    <source>
        <dbReference type="ARBA" id="ARBA00023136"/>
    </source>
</evidence>
<keyword evidence="9 10" id="KW-0807">Transducer</keyword>
<dbReference type="EMBL" id="JALNTZ010000010">
    <property type="protein sequence ID" value="KAJ3640370.1"/>
    <property type="molecule type" value="Genomic_DNA"/>
</dbReference>
<evidence type="ECO:0000259" key="12">
    <source>
        <dbReference type="PROSITE" id="PS50262"/>
    </source>
</evidence>
<keyword evidence="7 11" id="KW-0472">Membrane</keyword>
<feature type="transmembrane region" description="Helical" evidence="11">
    <location>
        <begin position="113"/>
        <end position="136"/>
    </location>
</feature>
<dbReference type="GO" id="GO:0007218">
    <property type="term" value="P:neuropeptide signaling pathway"/>
    <property type="evidence" value="ECO:0007669"/>
    <property type="project" value="TreeGrafter"/>
</dbReference>
<keyword evidence="3" id="KW-1003">Cell membrane</keyword>
<dbReference type="PROSITE" id="PS00237">
    <property type="entry name" value="G_PROTEIN_RECEP_F1_1"/>
    <property type="match status" value="1"/>
</dbReference>
<accession>A0AA38M1K2</accession>
<dbReference type="AlphaFoldDB" id="A0AA38M1K2"/>
<organism evidence="13 14">
    <name type="scientific">Zophobas morio</name>
    <dbReference type="NCBI Taxonomy" id="2755281"/>
    <lineage>
        <taxon>Eukaryota</taxon>
        <taxon>Metazoa</taxon>
        <taxon>Ecdysozoa</taxon>
        <taxon>Arthropoda</taxon>
        <taxon>Hexapoda</taxon>
        <taxon>Insecta</taxon>
        <taxon>Pterygota</taxon>
        <taxon>Neoptera</taxon>
        <taxon>Endopterygota</taxon>
        <taxon>Coleoptera</taxon>
        <taxon>Polyphaga</taxon>
        <taxon>Cucujiformia</taxon>
        <taxon>Tenebrionidae</taxon>
        <taxon>Zophobas</taxon>
    </lineage>
</organism>
<keyword evidence="14" id="KW-1185">Reference proteome</keyword>
<dbReference type="SUPFAM" id="SSF81321">
    <property type="entry name" value="Family A G protein-coupled receptor-like"/>
    <property type="match status" value="1"/>
</dbReference>
<evidence type="ECO:0000256" key="2">
    <source>
        <dbReference type="ARBA" id="ARBA00010663"/>
    </source>
</evidence>